<dbReference type="EMBL" id="MHRJ01000018">
    <property type="protein sequence ID" value="OHA22930.1"/>
    <property type="molecule type" value="Genomic_DNA"/>
</dbReference>
<gene>
    <name evidence="1" type="ORF">A2W52_03485</name>
</gene>
<evidence type="ECO:0000313" key="1">
    <source>
        <dbReference type="EMBL" id="OHA22930.1"/>
    </source>
</evidence>
<organism evidence="1 2">
    <name type="scientific">Candidatus Taylorbacteria bacterium RIFCSPHIGHO2_02_49_25</name>
    <dbReference type="NCBI Taxonomy" id="1802305"/>
    <lineage>
        <taxon>Bacteria</taxon>
        <taxon>Candidatus Tayloriibacteriota</taxon>
    </lineage>
</organism>
<name>A0A1G2MG96_9BACT</name>
<reference evidence="1 2" key="1">
    <citation type="journal article" date="2016" name="Nat. Commun.">
        <title>Thousands of microbial genomes shed light on interconnected biogeochemical processes in an aquifer system.</title>
        <authorList>
            <person name="Anantharaman K."/>
            <person name="Brown C.T."/>
            <person name="Hug L.A."/>
            <person name="Sharon I."/>
            <person name="Castelle C.J."/>
            <person name="Probst A.J."/>
            <person name="Thomas B.C."/>
            <person name="Singh A."/>
            <person name="Wilkins M.J."/>
            <person name="Karaoz U."/>
            <person name="Brodie E.L."/>
            <person name="Williams K.H."/>
            <person name="Hubbard S.S."/>
            <person name="Banfield J.F."/>
        </authorList>
    </citation>
    <scope>NUCLEOTIDE SEQUENCE [LARGE SCALE GENOMIC DNA]</scope>
</reference>
<sequence>MAKSSFLPRRNKGYFGQKVTKTLFGNSPMKEQTEMQFCGKCQSMTLWVRIKQTDPLSGSRLTSPSRGDFFQCKQCKEVKALLQKGASRPFTW</sequence>
<dbReference type="AlphaFoldDB" id="A0A1G2MG96"/>
<accession>A0A1G2MG96</accession>
<dbReference type="Proteomes" id="UP000176493">
    <property type="component" value="Unassembled WGS sequence"/>
</dbReference>
<evidence type="ECO:0000313" key="2">
    <source>
        <dbReference type="Proteomes" id="UP000176493"/>
    </source>
</evidence>
<proteinExistence type="predicted"/>
<protein>
    <submittedName>
        <fullName evidence="1">Uncharacterized protein</fullName>
    </submittedName>
</protein>
<comment type="caution">
    <text evidence="1">The sequence shown here is derived from an EMBL/GenBank/DDBJ whole genome shotgun (WGS) entry which is preliminary data.</text>
</comment>